<dbReference type="SMART" id="SM00494">
    <property type="entry name" value="ChtBD2"/>
    <property type="match status" value="3"/>
</dbReference>
<dbReference type="InterPro" id="IPR002557">
    <property type="entry name" value="Chitin-bd_dom"/>
</dbReference>
<feature type="domain" description="Chitin-binding type-2" evidence="7">
    <location>
        <begin position="125"/>
        <end position="183"/>
    </location>
</feature>
<keyword evidence="5" id="KW-0325">Glycoprotein</keyword>
<dbReference type="EMBL" id="OU895879">
    <property type="protein sequence ID" value="CAG9808739.1"/>
    <property type="molecule type" value="Genomic_DNA"/>
</dbReference>
<name>A0A9N9WWI0_9DIPT</name>
<evidence type="ECO:0000259" key="7">
    <source>
        <dbReference type="PROSITE" id="PS50940"/>
    </source>
</evidence>
<proteinExistence type="predicted"/>
<evidence type="ECO:0000313" key="9">
    <source>
        <dbReference type="Proteomes" id="UP001153620"/>
    </source>
</evidence>
<keyword evidence="9" id="KW-1185">Reference proteome</keyword>
<organism evidence="8 9">
    <name type="scientific">Chironomus riparius</name>
    <dbReference type="NCBI Taxonomy" id="315576"/>
    <lineage>
        <taxon>Eukaryota</taxon>
        <taxon>Metazoa</taxon>
        <taxon>Ecdysozoa</taxon>
        <taxon>Arthropoda</taxon>
        <taxon>Hexapoda</taxon>
        <taxon>Insecta</taxon>
        <taxon>Pterygota</taxon>
        <taxon>Neoptera</taxon>
        <taxon>Endopterygota</taxon>
        <taxon>Diptera</taxon>
        <taxon>Nematocera</taxon>
        <taxon>Chironomoidea</taxon>
        <taxon>Chironomidae</taxon>
        <taxon>Chironominae</taxon>
        <taxon>Chironomus</taxon>
    </lineage>
</organism>
<reference evidence="8" key="1">
    <citation type="submission" date="2022-01" db="EMBL/GenBank/DDBJ databases">
        <authorList>
            <person name="King R."/>
        </authorList>
    </citation>
    <scope>NUCLEOTIDE SEQUENCE</scope>
</reference>
<keyword evidence="3" id="KW-0677">Repeat</keyword>
<dbReference type="PANTHER" id="PTHR23301">
    <property type="entry name" value="CHITIN BINDING PERITROPHIN-A"/>
    <property type="match status" value="1"/>
</dbReference>
<evidence type="ECO:0000256" key="2">
    <source>
        <dbReference type="ARBA" id="ARBA00022729"/>
    </source>
</evidence>
<feature type="domain" description="Chitin-binding type-2" evidence="7">
    <location>
        <begin position="58"/>
        <end position="117"/>
    </location>
</feature>
<dbReference type="SUPFAM" id="SSF57625">
    <property type="entry name" value="Invertebrate chitin-binding proteins"/>
    <property type="match status" value="3"/>
</dbReference>
<dbReference type="PANTHER" id="PTHR23301:SF0">
    <property type="entry name" value="CHITIN-BINDING TYPE-2 DOMAIN-CONTAINING PROTEIN-RELATED"/>
    <property type="match status" value="1"/>
</dbReference>
<keyword evidence="4" id="KW-1015">Disulfide bond</keyword>
<evidence type="ECO:0000256" key="3">
    <source>
        <dbReference type="ARBA" id="ARBA00022737"/>
    </source>
</evidence>
<keyword evidence="2" id="KW-0732">Signal</keyword>
<gene>
    <name evidence="8" type="ORF">CHIRRI_LOCUS11575</name>
</gene>
<dbReference type="Gene3D" id="2.170.140.10">
    <property type="entry name" value="Chitin binding domain"/>
    <property type="match status" value="3"/>
</dbReference>
<evidence type="ECO:0000256" key="4">
    <source>
        <dbReference type="ARBA" id="ARBA00023157"/>
    </source>
</evidence>
<keyword evidence="6" id="KW-1133">Transmembrane helix</keyword>
<keyword evidence="1" id="KW-0147">Chitin-binding</keyword>
<protein>
    <recommendedName>
        <fullName evidence="7">Chitin-binding type-2 domain-containing protein</fullName>
    </recommendedName>
</protein>
<dbReference type="OrthoDB" id="6020543at2759"/>
<sequence length="256" mass="29808">MESEKVFKVIFVFVFNLMLINALPSIELRHTDIKPGEILRVNDTVKQNYRYVENFPWDTFCVDYQVPELTYFPHPESCNWYLVCWNDELILGECDDDLKFDPRLSTCVFPEDYECILNLYPQWTDPRCPTPGSNELRILPSEFCDAFEVCVNGWPIEVPCRPGQHWNADRQFCDDPRNAGCENGNGNYPNGLPECPNTFIGSLPHPEDCNLFIHCSNGNRYIQRCPHLHHFDINSGRCMVLTQANCIDEYRGPRRN</sequence>
<evidence type="ECO:0000256" key="1">
    <source>
        <dbReference type="ARBA" id="ARBA00022669"/>
    </source>
</evidence>
<dbReference type="Proteomes" id="UP001153620">
    <property type="component" value="Chromosome 3"/>
</dbReference>
<dbReference type="PROSITE" id="PS50940">
    <property type="entry name" value="CHIT_BIND_II"/>
    <property type="match status" value="3"/>
</dbReference>
<keyword evidence="6" id="KW-0812">Transmembrane</keyword>
<feature type="transmembrane region" description="Helical" evidence="6">
    <location>
        <begin position="6"/>
        <end position="24"/>
    </location>
</feature>
<dbReference type="Pfam" id="PF01607">
    <property type="entry name" value="CBM_14"/>
    <property type="match status" value="3"/>
</dbReference>
<accession>A0A9N9WWI0</accession>
<dbReference type="GO" id="GO:0008061">
    <property type="term" value="F:chitin binding"/>
    <property type="evidence" value="ECO:0007669"/>
    <property type="project" value="UniProtKB-KW"/>
</dbReference>
<evidence type="ECO:0000256" key="6">
    <source>
        <dbReference type="SAM" id="Phobius"/>
    </source>
</evidence>
<dbReference type="InterPro" id="IPR036508">
    <property type="entry name" value="Chitin-bd_dom_sf"/>
</dbReference>
<dbReference type="GO" id="GO:0005576">
    <property type="term" value="C:extracellular region"/>
    <property type="evidence" value="ECO:0007669"/>
    <property type="project" value="InterPro"/>
</dbReference>
<evidence type="ECO:0000313" key="8">
    <source>
        <dbReference type="EMBL" id="CAG9808739.1"/>
    </source>
</evidence>
<dbReference type="InterPro" id="IPR051940">
    <property type="entry name" value="Chitin_bind-dev_reg"/>
</dbReference>
<dbReference type="AlphaFoldDB" id="A0A9N9WWI0"/>
<evidence type="ECO:0000256" key="5">
    <source>
        <dbReference type="ARBA" id="ARBA00023180"/>
    </source>
</evidence>
<feature type="domain" description="Chitin-binding type-2" evidence="7">
    <location>
        <begin position="192"/>
        <end position="248"/>
    </location>
</feature>
<keyword evidence="6" id="KW-0472">Membrane</keyword>
<reference evidence="8" key="2">
    <citation type="submission" date="2022-10" db="EMBL/GenBank/DDBJ databases">
        <authorList>
            <consortium name="ENA_rothamsted_submissions"/>
            <consortium name="culmorum"/>
            <person name="King R."/>
        </authorList>
    </citation>
    <scope>NUCLEOTIDE SEQUENCE</scope>
</reference>